<feature type="binding site" evidence="3">
    <location>
        <position position="154"/>
    </location>
    <ligand>
        <name>Mn(2+)</name>
        <dbReference type="ChEBI" id="CHEBI:29035"/>
        <label>2</label>
    </ligand>
</feature>
<comment type="cofactor">
    <cofactor evidence="3">
        <name>Mn(2+)</name>
        <dbReference type="ChEBI" id="CHEBI:29035"/>
    </cofactor>
    <text evidence="3">The Mn(2+) ion enhances activity.</text>
</comment>
<dbReference type="Pfam" id="PF01546">
    <property type="entry name" value="Peptidase_M20"/>
    <property type="match status" value="1"/>
</dbReference>
<evidence type="ECO:0000259" key="4">
    <source>
        <dbReference type="Pfam" id="PF07687"/>
    </source>
</evidence>
<feature type="binding site" evidence="3">
    <location>
        <position position="192"/>
    </location>
    <ligand>
        <name>Mn(2+)</name>
        <dbReference type="ChEBI" id="CHEBI:29035"/>
        <label>2</label>
    </ligand>
</feature>
<sequence length="458" mass="49939">MALPEPTKALLDNTYWLSLIGLRREIHMHPEPGFKEVRTSARSKEVLMKFAGVEESQIRTMAITGMIVDIKGKGPAKPDAPVKCIALRSDLDALTMTEGNNGLPYRSKNKGVAHMCGHDGHISALVGIGILLQHRLDRIPSNLTVRLLFQPAEESSLPGTTDYDHSKTGGGGAMPMIMDGCLEGVDEVYGWHNWPAWNLGELVVRTGTIMAHCCNFEVVIHGRGGHGSQPQACIDPVVCAANIVGSLQTIVSRSLPSSAIGVVTVAQFHAGERMNVIPDTATFSGTIRDEDPKVFDAIKRRFNELINGACKAYGCTADINLIECYPAVINKEEGRQTVERAAAKLEGPVALRCHSEGLPLMGAEDFSFYLQQRPGAFFCLGTQELLLRGLAAYEGAEDTPRSNCICHGTSYDFNDNVLPRAVLMFLRIVEDRFGLDLHTQDEVLGFKEASAPKRQRTA</sequence>
<dbReference type="GO" id="GO:0016787">
    <property type="term" value="F:hydrolase activity"/>
    <property type="evidence" value="ECO:0007669"/>
    <property type="project" value="UniProtKB-KW"/>
</dbReference>
<dbReference type="InterPro" id="IPR011650">
    <property type="entry name" value="Peptidase_M20_dimer"/>
</dbReference>
<dbReference type="Pfam" id="PF07687">
    <property type="entry name" value="M20_dimer"/>
    <property type="match status" value="1"/>
</dbReference>
<feature type="binding site" evidence="3">
    <location>
        <position position="407"/>
    </location>
    <ligand>
        <name>Mn(2+)</name>
        <dbReference type="ChEBI" id="CHEBI:29035"/>
        <label>2</label>
    </ligand>
</feature>
<reference evidence="5" key="1">
    <citation type="journal article" date="2007" name="Proc. Natl. Acad. Sci. U.S.A.">
        <title>Spliced leader RNA trans-splicing in dinoflagellates.</title>
        <authorList>
            <person name="Zhang H."/>
            <person name="Hou Y."/>
            <person name="Miranda L."/>
            <person name="Campbell D.A."/>
            <person name="Sturm N.R."/>
            <person name="Gaasterland T."/>
            <person name="Lin S."/>
        </authorList>
    </citation>
    <scope>NUCLEOTIDE SEQUENCE</scope>
</reference>
<name>A3E3K9_PFIPI</name>
<evidence type="ECO:0000313" key="5">
    <source>
        <dbReference type="EMBL" id="ABI14276.1"/>
    </source>
</evidence>
<evidence type="ECO:0000256" key="1">
    <source>
        <dbReference type="ARBA" id="ARBA00006153"/>
    </source>
</evidence>
<dbReference type="AlphaFoldDB" id="A3E3K9"/>
<accession>A3E3K9</accession>
<dbReference type="InterPro" id="IPR002933">
    <property type="entry name" value="Peptidase_M20"/>
</dbReference>
<dbReference type="InterPro" id="IPR017439">
    <property type="entry name" value="Amidohydrolase"/>
</dbReference>
<dbReference type="PIRSF" id="PIRSF005962">
    <property type="entry name" value="Pept_M20D_amidohydro"/>
    <property type="match status" value="1"/>
</dbReference>
<dbReference type="PANTHER" id="PTHR11014">
    <property type="entry name" value="PEPTIDASE M20 FAMILY MEMBER"/>
    <property type="match status" value="1"/>
</dbReference>
<dbReference type="GO" id="GO:0046872">
    <property type="term" value="F:metal ion binding"/>
    <property type="evidence" value="ECO:0007669"/>
    <property type="project" value="UniProtKB-KW"/>
</dbReference>
<comment type="similarity">
    <text evidence="1">Belongs to the peptidase M20 family.</text>
</comment>
<dbReference type="EMBL" id="DQ864861">
    <property type="protein sequence ID" value="ABI14276.1"/>
    <property type="molecule type" value="mRNA"/>
</dbReference>
<evidence type="ECO:0000256" key="2">
    <source>
        <dbReference type="ARBA" id="ARBA00022801"/>
    </source>
</evidence>
<feature type="binding site" evidence="3">
    <location>
        <position position="118"/>
    </location>
    <ligand>
        <name>Mn(2+)</name>
        <dbReference type="ChEBI" id="CHEBI:29035"/>
        <label>2</label>
    </ligand>
</feature>
<organism evidence="5">
    <name type="scientific">Pfiesteria piscicida</name>
    <name type="common">Phantom dinoflagellate</name>
    <dbReference type="NCBI Taxonomy" id="71001"/>
    <lineage>
        <taxon>Eukaryota</taxon>
        <taxon>Sar</taxon>
        <taxon>Alveolata</taxon>
        <taxon>Dinophyceae</taxon>
        <taxon>Peridiniales</taxon>
        <taxon>Pfiesteriaceae</taxon>
        <taxon>Pfiesteria</taxon>
    </lineage>
</organism>
<dbReference type="FunFam" id="3.30.70.360:FF:000001">
    <property type="entry name" value="N-acetyldiaminopimelate deacetylase"/>
    <property type="match status" value="1"/>
</dbReference>
<keyword evidence="3" id="KW-0464">Manganese</keyword>
<dbReference type="Gene3D" id="3.30.70.360">
    <property type="match status" value="1"/>
</dbReference>
<feature type="domain" description="Peptidase M20 dimerisation" evidence="4">
    <location>
        <begin position="215"/>
        <end position="312"/>
    </location>
</feature>
<feature type="binding site" evidence="3">
    <location>
        <position position="116"/>
    </location>
    <ligand>
        <name>Mn(2+)</name>
        <dbReference type="ChEBI" id="CHEBI:29035"/>
        <label>2</label>
    </ligand>
</feature>
<dbReference type="InterPro" id="IPR036264">
    <property type="entry name" value="Bact_exopeptidase_dim_dom"/>
</dbReference>
<dbReference type="PANTHER" id="PTHR11014:SF63">
    <property type="entry name" value="METALLOPEPTIDASE, PUTATIVE (AFU_ORTHOLOGUE AFUA_6G09600)-RELATED"/>
    <property type="match status" value="1"/>
</dbReference>
<dbReference type="SUPFAM" id="SSF55031">
    <property type="entry name" value="Bacterial exopeptidase dimerisation domain"/>
    <property type="match status" value="1"/>
</dbReference>
<evidence type="ECO:0000256" key="3">
    <source>
        <dbReference type="PIRSR" id="PIRSR005962-1"/>
    </source>
</evidence>
<protein>
    <submittedName>
        <fullName evidence="5">Peptidase M20</fullName>
    </submittedName>
</protein>
<proteinExistence type="evidence at transcript level"/>
<dbReference type="NCBIfam" id="TIGR01891">
    <property type="entry name" value="amidohydrolases"/>
    <property type="match status" value="1"/>
</dbReference>
<dbReference type="CDD" id="cd03886">
    <property type="entry name" value="M20_Acy1"/>
    <property type="match status" value="1"/>
</dbReference>
<keyword evidence="3" id="KW-0479">Metal-binding</keyword>
<keyword evidence="2" id="KW-0378">Hydrolase</keyword>
<dbReference type="Gene3D" id="3.40.630.10">
    <property type="entry name" value="Zn peptidases"/>
    <property type="match status" value="1"/>
</dbReference>
<dbReference type="SUPFAM" id="SSF53187">
    <property type="entry name" value="Zn-dependent exopeptidases"/>
    <property type="match status" value="1"/>
</dbReference>